<dbReference type="EMBL" id="JAVIDA010000006">
    <property type="protein sequence ID" value="MDQ9071124.1"/>
    <property type="molecule type" value="Genomic_DNA"/>
</dbReference>
<reference evidence="1" key="1">
    <citation type="submission" date="2023-08" db="EMBL/GenBank/DDBJ databases">
        <title>Emergence of clinically-relevant ST2 carbapenem-resistant Acinetobacter baumannii strains in hospital sewages in Zhejiang, East of China.</title>
        <authorList>
            <person name="Kaichao C."/>
            <person name="Zhang R."/>
        </authorList>
    </citation>
    <scope>NUCLEOTIDE SEQUENCE</scope>
    <source>
        <strain evidence="1">M-SY-60</strain>
    </source>
</reference>
<accession>A0AAW8JH12</accession>
<name>A0AAW8JH12_9GAMM</name>
<gene>
    <name evidence="1" type="ORF">RFH51_06590</name>
</gene>
<evidence type="ECO:0000313" key="1">
    <source>
        <dbReference type="EMBL" id="MDQ9071124.1"/>
    </source>
</evidence>
<dbReference type="GeneID" id="84208651"/>
<proteinExistence type="predicted"/>
<sequence length="61" mass="7070">MIRAEVVFEDDYVVLHGKDIWLDLESMNFAIGCYLSNSIEELFASQEQAVQYCLEQGHENK</sequence>
<protein>
    <submittedName>
        <fullName evidence="1">Uncharacterized protein</fullName>
    </submittedName>
</protein>
<comment type="caution">
    <text evidence="1">The sequence shown here is derived from an EMBL/GenBank/DDBJ whole genome shotgun (WGS) entry which is preliminary data.</text>
</comment>
<dbReference type="RefSeq" id="WP_004859157.1">
    <property type="nucleotide sequence ID" value="NZ_BBLI01000120.1"/>
</dbReference>
<evidence type="ECO:0000313" key="2">
    <source>
        <dbReference type="Proteomes" id="UP001243195"/>
    </source>
</evidence>
<organism evidence="1 2">
    <name type="scientific">Acinetobacter gerneri</name>
    <dbReference type="NCBI Taxonomy" id="202952"/>
    <lineage>
        <taxon>Bacteria</taxon>
        <taxon>Pseudomonadati</taxon>
        <taxon>Pseudomonadota</taxon>
        <taxon>Gammaproteobacteria</taxon>
        <taxon>Moraxellales</taxon>
        <taxon>Moraxellaceae</taxon>
        <taxon>Acinetobacter</taxon>
    </lineage>
</organism>
<dbReference type="Proteomes" id="UP001243195">
    <property type="component" value="Unassembled WGS sequence"/>
</dbReference>
<dbReference type="AlphaFoldDB" id="A0AAW8JH12"/>